<keyword evidence="5" id="KW-1185">Reference proteome</keyword>
<sequence>MTVVGSSTRACMSLATVLVLCLCVPATRAQAVYNKIRCGECDVAKCPELHYCEGEPIKDHCGCCTICSSSKFQPHVMVTQDPEGKACDQVQCPKMKVCVENMQGLPLCTCPGAYVCRNAKRRDVCGTDGKTYPSRCLMKIASCNKGVVVRKKFRGVCKEDEEPVPDVAVIKQKLKNPKKMSKKKGKQVKVESDVERERRRKKRKEMRRRRRRKSGGSRSRAKSRSRRHRVKGQKTGSTFDETFAHYTWTA</sequence>
<feature type="chain" id="PRO_5043427289" description="Kazal-like domain-containing protein" evidence="2">
    <location>
        <begin position="30"/>
        <end position="250"/>
    </location>
</feature>
<evidence type="ECO:0000313" key="4">
    <source>
        <dbReference type="EMBL" id="CAL1536927.1"/>
    </source>
</evidence>
<comment type="caution">
    <text evidence="4">The sequence shown here is derived from an EMBL/GenBank/DDBJ whole genome shotgun (WGS) entry which is preliminary data.</text>
</comment>
<keyword evidence="2" id="KW-0732">Signal</keyword>
<accession>A0AAV2HS44</accession>
<dbReference type="InterPro" id="IPR036058">
    <property type="entry name" value="Kazal_dom_sf"/>
</dbReference>
<evidence type="ECO:0000256" key="1">
    <source>
        <dbReference type="SAM" id="MobiDB-lite"/>
    </source>
</evidence>
<proteinExistence type="predicted"/>
<dbReference type="SMART" id="SM00280">
    <property type="entry name" value="KAZAL"/>
    <property type="match status" value="1"/>
</dbReference>
<dbReference type="CDD" id="cd00104">
    <property type="entry name" value="KAZAL_FS"/>
    <property type="match status" value="1"/>
</dbReference>
<name>A0AAV2HS44_LYMST</name>
<reference evidence="4 5" key="1">
    <citation type="submission" date="2024-04" db="EMBL/GenBank/DDBJ databases">
        <authorList>
            <consortium name="Genoscope - CEA"/>
            <person name="William W."/>
        </authorList>
    </citation>
    <scope>NUCLEOTIDE SEQUENCE [LARGE SCALE GENOMIC DNA]</scope>
</reference>
<dbReference type="Proteomes" id="UP001497497">
    <property type="component" value="Unassembled WGS sequence"/>
</dbReference>
<dbReference type="Gene3D" id="3.30.60.30">
    <property type="match status" value="1"/>
</dbReference>
<dbReference type="AlphaFoldDB" id="A0AAV2HS44"/>
<feature type="region of interest" description="Disordered" evidence="1">
    <location>
        <begin position="175"/>
        <end position="238"/>
    </location>
</feature>
<dbReference type="PROSITE" id="PS51465">
    <property type="entry name" value="KAZAL_2"/>
    <property type="match status" value="1"/>
</dbReference>
<gene>
    <name evidence="4" type="ORF">GSLYS_00010840001</name>
</gene>
<organism evidence="4 5">
    <name type="scientific">Lymnaea stagnalis</name>
    <name type="common">Great pond snail</name>
    <name type="synonym">Helix stagnalis</name>
    <dbReference type="NCBI Taxonomy" id="6523"/>
    <lineage>
        <taxon>Eukaryota</taxon>
        <taxon>Metazoa</taxon>
        <taxon>Spiralia</taxon>
        <taxon>Lophotrochozoa</taxon>
        <taxon>Mollusca</taxon>
        <taxon>Gastropoda</taxon>
        <taxon>Heterobranchia</taxon>
        <taxon>Euthyneura</taxon>
        <taxon>Panpulmonata</taxon>
        <taxon>Hygrophila</taxon>
        <taxon>Lymnaeoidea</taxon>
        <taxon>Lymnaeidae</taxon>
        <taxon>Lymnaea</taxon>
    </lineage>
</organism>
<feature type="signal peptide" evidence="2">
    <location>
        <begin position="1"/>
        <end position="29"/>
    </location>
</feature>
<feature type="domain" description="Kazal-like" evidence="3">
    <location>
        <begin position="93"/>
        <end position="159"/>
    </location>
</feature>
<dbReference type="InterPro" id="IPR002350">
    <property type="entry name" value="Kazal_dom"/>
</dbReference>
<dbReference type="SUPFAM" id="SSF100895">
    <property type="entry name" value="Kazal-type serine protease inhibitors"/>
    <property type="match status" value="1"/>
</dbReference>
<feature type="compositionally biased region" description="Basic residues" evidence="1">
    <location>
        <begin position="175"/>
        <end position="187"/>
    </location>
</feature>
<evidence type="ECO:0000256" key="2">
    <source>
        <dbReference type="SAM" id="SignalP"/>
    </source>
</evidence>
<evidence type="ECO:0000259" key="3">
    <source>
        <dbReference type="PROSITE" id="PS51465"/>
    </source>
</evidence>
<feature type="compositionally biased region" description="Basic and acidic residues" evidence="1">
    <location>
        <begin position="188"/>
        <end position="197"/>
    </location>
</feature>
<protein>
    <recommendedName>
        <fullName evidence="3">Kazal-like domain-containing protein</fullName>
    </recommendedName>
</protein>
<dbReference type="Pfam" id="PF07648">
    <property type="entry name" value="Kazal_2"/>
    <property type="match status" value="1"/>
</dbReference>
<feature type="compositionally biased region" description="Basic residues" evidence="1">
    <location>
        <begin position="198"/>
        <end position="232"/>
    </location>
</feature>
<dbReference type="EMBL" id="CAXITT010000243">
    <property type="protein sequence ID" value="CAL1536927.1"/>
    <property type="molecule type" value="Genomic_DNA"/>
</dbReference>
<evidence type="ECO:0000313" key="5">
    <source>
        <dbReference type="Proteomes" id="UP001497497"/>
    </source>
</evidence>